<reference evidence="1 2" key="1">
    <citation type="journal article" date="2019" name="ISME J.">
        <title>Genome analyses of uncultured TG2/ZB3 bacteria in 'Margulisbacteria' specifically attached to ectosymbiotic spirochetes of protists in the termite gut.</title>
        <authorList>
            <person name="Utami Y.D."/>
            <person name="Kuwahara H."/>
            <person name="Igai K."/>
            <person name="Murakami T."/>
            <person name="Sugaya K."/>
            <person name="Morikawa T."/>
            <person name="Nagura Y."/>
            <person name="Yuki M."/>
            <person name="Deevong P."/>
            <person name="Inoue T."/>
            <person name="Kihara K."/>
            <person name="Lo N."/>
            <person name="Yamada A."/>
            <person name="Ohkuma M."/>
            <person name="Hongoh Y."/>
        </authorList>
    </citation>
    <scope>NUCLEOTIDE SEQUENCE [LARGE SCALE GENOMIC DNA]</scope>
    <source>
        <strain evidence="1">NkOx7-01</strain>
    </source>
</reference>
<name>A0A388TDN5_TERA1</name>
<evidence type="ECO:0000313" key="2">
    <source>
        <dbReference type="Proteomes" id="UP000269352"/>
    </source>
</evidence>
<keyword evidence="2" id="KW-1185">Reference proteome</keyword>
<dbReference type="EMBL" id="BGZN01000026">
    <property type="protein sequence ID" value="GBR74013.1"/>
    <property type="molecule type" value="Genomic_DNA"/>
</dbReference>
<dbReference type="InterPro" id="IPR014057">
    <property type="entry name" value="HI1420"/>
</dbReference>
<dbReference type="Pfam" id="PF21716">
    <property type="entry name" value="dnstrm_HI1420"/>
    <property type="match status" value="1"/>
</dbReference>
<protein>
    <submittedName>
        <fullName evidence="1">Antitoxin</fullName>
    </submittedName>
</protein>
<dbReference type="PANTHER" id="PTHR40275">
    <property type="entry name" value="SSL7038 PROTEIN"/>
    <property type="match status" value="1"/>
</dbReference>
<organism evidence="1 2">
    <name type="scientific">Termititenax aidoneus</name>
    <dbReference type="NCBI Taxonomy" id="2218524"/>
    <lineage>
        <taxon>Bacteria</taxon>
        <taxon>Bacillati</taxon>
        <taxon>Candidatus Margulisiibacteriota</taxon>
        <taxon>Candidatus Termititenacia</taxon>
        <taxon>Candidatus Termititenacales</taxon>
        <taxon>Candidatus Termititenacaceae</taxon>
        <taxon>Candidatus Termititenax</taxon>
    </lineage>
</organism>
<proteinExistence type="predicted"/>
<evidence type="ECO:0000313" key="1">
    <source>
        <dbReference type="EMBL" id="GBR74013.1"/>
    </source>
</evidence>
<dbReference type="PANTHER" id="PTHR40275:SF1">
    <property type="entry name" value="SSL7038 PROTEIN"/>
    <property type="match status" value="1"/>
</dbReference>
<accession>A0A388TDN5</accession>
<comment type="caution">
    <text evidence="1">The sequence shown here is derived from an EMBL/GenBank/DDBJ whole genome shotgun (WGS) entry which is preliminary data.</text>
</comment>
<gene>
    <name evidence="1" type="ORF">NO1_1255</name>
</gene>
<dbReference type="AlphaFoldDB" id="A0A388TDN5"/>
<dbReference type="NCBIfam" id="TIGR02684">
    <property type="entry name" value="dnstrm_HI1420"/>
    <property type="match status" value="1"/>
</dbReference>
<dbReference type="Proteomes" id="UP000269352">
    <property type="component" value="Unassembled WGS sequence"/>
</dbReference>
<sequence length="100" mass="10992">MGKIKTYKWDAADYLKTEEDIADYLAEIFKDNNPALELAAIGDVAKARKTMKQSAKKANVGVNSLYKSLSKTGTPYFKTVSSVLNCLGFRLSVVPLEKAV</sequence>